<proteinExistence type="predicted"/>
<sequence length="189" mass="22047">MIVVRVQDESRSFSFVLFERHIKDLIHREKQWLMEKISKDQGRQNIPGEFKIHLNKKFVFKVQISMFNLQNNYRAYNVHKLTNDERVLAEVFKRSPAHEKHILNDDGTISINFEKATDFYPFMCSVQENIVSVHDDNLEVVDLEALIPSSSARKRPIEIVATTDSLEWSFSKGGVVPDTLKIPKMEKLE</sequence>
<comment type="caution">
    <text evidence="1">The sequence shown here is derived from an EMBL/GenBank/DDBJ whole genome shotgun (WGS) entry which is preliminary data.</text>
</comment>
<accession>A0AAU9LWT3</accession>
<dbReference type="Gene3D" id="2.40.50.140">
    <property type="entry name" value="Nucleic acid-binding proteins"/>
    <property type="match status" value="1"/>
</dbReference>
<dbReference type="SUPFAM" id="SSF50249">
    <property type="entry name" value="Nucleic acid-binding proteins"/>
    <property type="match status" value="1"/>
</dbReference>
<dbReference type="AlphaFoldDB" id="A0AAU9LWT3"/>
<evidence type="ECO:0000313" key="1">
    <source>
        <dbReference type="EMBL" id="CAH1418094.1"/>
    </source>
</evidence>
<dbReference type="EMBL" id="CAKMRJ010000113">
    <property type="protein sequence ID" value="CAH1418094.1"/>
    <property type="molecule type" value="Genomic_DNA"/>
</dbReference>
<evidence type="ECO:0000313" key="2">
    <source>
        <dbReference type="Proteomes" id="UP001157418"/>
    </source>
</evidence>
<organism evidence="1 2">
    <name type="scientific">Lactuca virosa</name>
    <dbReference type="NCBI Taxonomy" id="75947"/>
    <lineage>
        <taxon>Eukaryota</taxon>
        <taxon>Viridiplantae</taxon>
        <taxon>Streptophyta</taxon>
        <taxon>Embryophyta</taxon>
        <taxon>Tracheophyta</taxon>
        <taxon>Spermatophyta</taxon>
        <taxon>Magnoliopsida</taxon>
        <taxon>eudicotyledons</taxon>
        <taxon>Gunneridae</taxon>
        <taxon>Pentapetalae</taxon>
        <taxon>asterids</taxon>
        <taxon>campanulids</taxon>
        <taxon>Asterales</taxon>
        <taxon>Asteraceae</taxon>
        <taxon>Cichorioideae</taxon>
        <taxon>Cichorieae</taxon>
        <taxon>Lactucinae</taxon>
        <taxon>Lactuca</taxon>
    </lineage>
</organism>
<dbReference type="Proteomes" id="UP001157418">
    <property type="component" value="Unassembled WGS sequence"/>
</dbReference>
<evidence type="ECO:0008006" key="3">
    <source>
        <dbReference type="Google" id="ProtNLM"/>
    </source>
</evidence>
<keyword evidence="2" id="KW-1185">Reference proteome</keyword>
<protein>
    <recommendedName>
        <fullName evidence="3">Replication factor A C-terminal domain-containing protein</fullName>
    </recommendedName>
</protein>
<dbReference type="InterPro" id="IPR012340">
    <property type="entry name" value="NA-bd_OB-fold"/>
</dbReference>
<name>A0AAU9LWT3_9ASTR</name>
<gene>
    <name evidence="1" type="ORF">LVIROSA_LOCUS5710</name>
</gene>
<reference evidence="1 2" key="1">
    <citation type="submission" date="2022-01" db="EMBL/GenBank/DDBJ databases">
        <authorList>
            <person name="Xiong W."/>
            <person name="Schranz E."/>
        </authorList>
    </citation>
    <scope>NUCLEOTIDE SEQUENCE [LARGE SCALE GENOMIC DNA]</scope>
</reference>